<dbReference type="InterPro" id="IPR057326">
    <property type="entry name" value="KR_dom"/>
</dbReference>
<dbReference type="PRINTS" id="PR00080">
    <property type="entry name" value="SDRFAMILY"/>
</dbReference>
<reference evidence="5 6" key="1">
    <citation type="submission" date="2023-07" db="EMBL/GenBank/DDBJ databases">
        <authorList>
            <person name="Girao M."/>
            <person name="Carvalho M.F."/>
        </authorList>
    </citation>
    <scope>NUCLEOTIDE SEQUENCE [LARGE SCALE GENOMIC DNA]</scope>
    <source>
        <strain evidence="5 6">YIM65754</strain>
    </source>
</reference>
<evidence type="ECO:0000313" key="5">
    <source>
        <dbReference type="EMBL" id="MEE2058570.1"/>
    </source>
</evidence>
<dbReference type="Proteomes" id="UP001336020">
    <property type="component" value="Unassembled WGS sequence"/>
</dbReference>
<dbReference type="Gene3D" id="3.40.50.720">
    <property type="entry name" value="NAD(P)-binding Rossmann-like Domain"/>
    <property type="match status" value="1"/>
</dbReference>
<keyword evidence="2" id="KW-0560">Oxidoreductase</keyword>
<evidence type="ECO:0000259" key="4">
    <source>
        <dbReference type="SMART" id="SM00822"/>
    </source>
</evidence>
<dbReference type="EMBL" id="JAUTXY010000005">
    <property type="protein sequence ID" value="MEE2058570.1"/>
    <property type="molecule type" value="Genomic_DNA"/>
</dbReference>
<evidence type="ECO:0000313" key="6">
    <source>
        <dbReference type="Proteomes" id="UP001336020"/>
    </source>
</evidence>
<dbReference type="InterPro" id="IPR002347">
    <property type="entry name" value="SDR_fam"/>
</dbReference>
<dbReference type="PRINTS" id="PR00081">
    <property type="entry name" value="GDHRDH"/>
</dbReference>
<dbReference type="PANTHER" id="PTHR44196">
    <property type="entry name" value="DEHYDROGENASE/REDUCTASE SDR FAMILY MEMBER 7B"/>
    <property type="match status" value="1"/>
</dbReference>
<name>A0ABU7LAL7_9NOCA</name>
<evidence type="ECO:0000256" key="3">
    <source>
        <dbReference type="RuleBase" id="RU000363"/>
    </source>
</evidence>
<evidence type="ECO:0000256" key="1">
    <source>
        <dbReference type="ARBA" id="ARBA00006484"/>
    </source>
</evidence>
<dbReference type="CDD" id="cd05233">
    <property type="entry name" value="SDR_c"/>
    <property type="match status" value="1"/>
</dbReference>
<sequence length="293" mass="30927">MTRSGQAKRRGMALNLSGKVALVTGAAQGIGLAVARELLGRGARVVLVDRDEATVNAAAELLNPSSTLVAVADVTDRGAMAAVVARATEDFGPIDVVIANAGITPPPATIRTSDLAEFDRVMAVNLTGALNTIQPTLDGIVARGGHIVVVASAAAFSPGLGGSAYMSSKAAVEQVGRALRLELAHTPATVTVAYYGFVDTELARNTLDRDPLGARVGELLPWPMNRRVSAEHAAAVTVRAIERRAPRVVTPRLWGAYSVLRGLVNPVIDEWIVRNRRVHTLIGDLERRESIDP</sequence>
<dbReference type="NCBIfam" id="NF004526">
    <property type="entry name" value="PRK05872.1"/>
    <property type="match status" value="1"/>
</dbReference>
<evidence type="ECO:0000256" key="2">
    <source>
        <dbReference type="ARBA" id="ARBA00023002"/>
    </source>
</evidence>
<keyword evidence="6" id="KW-1185">Reference proteome</keyword>
<proteinExistence type="inferred from homology"/>
<accession>A0ABU7LAL7</accession>
<feature type="domain" description="Ketoreductase" evidence="4">
    <location>
        <begin position="19"/>
        <end position="200"/>
    </location>
</feature>
<dbReference type="Pfam" id="PF00106">
    <property type="entry name" value="adh_short"/>
    <property type="match status" value="1"/>
</dbReference>
<comment type="caution">
    <text evidence="5">The sequence shown here is derived from an EMBL/GenBank/DDBJ whole genome shotgun (WGS) entry which is preliminary data.</text>
</comment>
<dbReference type="RefSeq" id="WP_330133808.1">
    <property type="nucleotide sequence ID" value="NZ_JAUTXY010000005.1"/>
</dbReference>
<gene>
    <name evidence="5" type="ORF">Q7514_13675</name>
</gene>
<dbReference type="InterPro" id="IPR036291">
    <property type="entry name" value="NAD(P)-bd_dom_sf"/>
</dbReference>
<dbReference type="SUPFAM" id="SSF51735">
    <property type="entry name" value="NAD(P)-binding Rossmann-fold domains"/>
    <property type="match status" value="1"/>
</dbReference>
<dbReference type="PANTHER" id="PTHR44196:SF1">
    <property type="entry name" value="DEHYDROGENASE_REDUCTASE SDR FAMILY MEMBER 7B"/>
    <property type="match status" value="1"/>
</dbReference>
<comment type="similarity">
    <text evidence="1 3">Belongs to the short-chain dehydrogenases/reductases (SDR) family.</text>
</comment>
<organism evidence="5 6">
    <name type="scientific">Rhodococcus artemisiae</name>
    <dbReference type="NCBI Taxonomy" id="714159"/>
    <lineage>
        <taxon>Bacteria</taxon>
        <taxon>Bacillati</taxon>
        <taxon>Actinomycetota</taxon>
        <taxon>Actinomycetes</taxon>
        <taxon>Mycobacteriales</taxon>
        <taxon>Nocardiaceae</taxon>
        <taxon>Rhodococcus</taxon>
    </lineage>
</organism>
<dbReference type="SMART" id="SM00822">
    <property type="entry name" value="PKS_KR"/>
    <property type="match status" value="1"/>
</dbReference>
<protein>
    <submittedName>
        <fullName evidence="5">Short-chain dehydrogenase/reductase</fullName>
    </submittedName>
</protein>